<organism evidence="3 4">
    <name type="scientific">Actinomadura vinacea</name>
    <dbReference type="NCBI Taxonomy" id="115336"/>
    <lineage>
        <taxon>Bacteria</taxon>
        <taxon>Bacillati</taxon>
        <taxon>Actinomycetota</taxon>
        <taxon>Actinomycetes</taxon>
        <taxon>Streptosporangiales</taxon>
        <taxon>Thermomonosporaceae</taxon>
        <taxon>Actinomadura</taxon>
    </lineage>
</organism>
<keyword evidence="2" id="KW-1133">Transmembrane helix</keyword>
<sequence length="89" mass="9408">MNRHVRIPPAGSGTFCLLLSLTTLLLLAQSAFGGWLLWSLFVGVALATFILGAVTAALASRERSSGPATDSDEARLDELEPFPPVPGDR</sequence>
<keyword evidence="4" id="KW-1185">Reference proteome</keyword>
<dbReference type="RefSeq" id="WP_344586908.1">
    <property type="nucleotide sequence ID" value="NZ_BAAARW010000002.1"/>
</dbReference>
<feature type="region of interest" description="Disordered" evidence="1">
    <location>
        <begin position="60"/>
        <end position="89"/>
    </location>
</feature>
<evidence type="ECO:0000256" key="2">
    <source>
        <dbReference type="SAM" id="Phobius"/>
    </source>
</evidence>
<proteinExistence type="predicted"/>
<evidence type="ECO:0000313" key="3">
    <source>
        <dbReference type="EMBL" id="GAA2402217.1"/>
    </source>
</evidence>
<gene>
    <name evidence="3" type="ORF">GCM10010191_07060</name>
</gene>
<keyword evidence="2" id="KW-0472">Membrane</keyword>
<feature type="transmembrane region" description="Helical" evidence="2">
    <location>
        <begin position="40"/>
        <end position="59"/>
    </location>
</feature>
<comment type="caution">
    <text evidence="3">The sequence shown here is derived from an EMBL/GenBank/DDBJ whole genome shotgun (WGS) entry which is preliminary data.</text>
</comment>
<reference evidence="3 4" key="1">
    <citation type="journal article" date="2019" name="Int. J. Syst. Evol. Microbiol.">
        <title>The Global Catalogue of Microorganisms (GCM) 10K type strain sequencing project: providing services to taxonomists for standard genome sequencing and annotation.</title>
        <authorList>
            <consortium name="The Broad Institute Genomics Platform"/>
            <consortium name="The Broad Institute Genome Sequencing Center for Infectious Disease"/>
            <person name="Wu L."/>
            <person name="Ma J."/>
        </authorList>
    </citation>
    <scope>NUCLEOTIDE SEQUENCE [LARGE SCALE GENOMIC DNA]</scope>
    <source>
        <strain evidence="3 4">JCM 3325</strain>
    </source>
</reference>
<name>A0ABN3IFY9_9ACTN</name>
<keyword evidence="2" id="KW-0812">Transmembrane</keyword>
<dbReference type="EMBL" id="BAAARW010000002">
    <property type="protein sequence ID" value="GAA2402217.1"/>
    <property type="molecule type" value="Genomic_DNA"/>
</dbReference>
<dbReference type="Proteomes" id="UP001501231">
    <property type="component" value="Unassembled WGS sequence"/>
</dbReference>
<accession>A0ABN3IFY9</accession>
<evidence type="ECO:0000313" key="4">
    <source>
        <dbReference type="Proteomes" id="UP001501231"/>
    </source>
</evidence>
<protein>
    <submittedName>
        <fullName evidence="3">Uncharacterized protein</fullName>
    </submittedName>
</protein>
<evidence type="ECO:0000256" key="1">
    <source>
        <dbReference type="SAM" id="MobiDB-lite"/>
    </source>
</evidence>